<keyword evidence="1" id="KW-0472">Membrane</keyword>
<name>A0A7Z9BU90_9CYAN</name>
<sequence length="90" mass="10920">MRITTNIYLRYGLTIVKIDFALFSTFASLFISKDVQLDGSYEKKHTSKKYSLRFFTREYKEHWKWVKFAWFDNTVKPPYNTPENYNSIPF</sequence>
<evidence type="ECO:0000313" key="3">
    <source>
        <dbReference type="Proteomes" id="UP000184550"/>
    </source>
</evidence>
<evidence type="ECO:0000313" key="2">
    <source>
        <dbReference type="EMBL" id="VXD22396.1"/>
    </source>
</evidence>
<keyword evidence="1" id="KW-0812">Transmembrane</keyword>
<accession>A0A7Z9BU90</accession>
<protein>
    <submittedName>
        <fullName evidence="2">Uncharacterized protein</fullName>
    </submittedName>
</protein>
<gene>
    <name evidence="2" type="ORF">PL8927_750075</name>
</gene>
<comment type="caution">
    <text evidence="2">The sequence shown here is derived from an EMBL/GenBank/DDBJ whole genome shotgun (WGS) entry which is preliminary data.</text>
</comment>
<keyword evidence="3" id="KW-1185">Reference proteome</keyword>
<evidence type="ECO:0000256" key="1">
    <source>
        <dbReference type="SAM" id="Phobius"/>
    </source>
</evidence>
<dbReference type="EMBL" id="CZCU02000152">
    <property type="protein sequence ID" value="VXD22396.1"/>
    <property type="molecule type" value="Genomic_DNA"/>
</dbReference>
<feature type="transmembrane region" description="Helical" evidence="1">
    <location>
        <begin position="7"/>
        <end position="31"/>
    </location>
</feature>
<keyword evidence="1" id="KW-1133">Transmembrane helix</keyword>
<dbReference type="AlphaFoldDB" id="A0A7Z9BU90"/>
<proteinExistence type="predicted"/>
<dbReference type="Proteomes" id="UP000184550">
    <property type="component" value="Unassembled WGS sequence"/>
</dbReference>
<reference evidence="2" key="1">
    <citation type="submission" date="2019-10" db="EMBL/GenBank/DDBJ databases">
        <authorList>
            <consortium name="Genoscope - CEA"/>
            <person name="William W."/>
        </authorList>
    </citation>
    <scope>NUCLEOTIDE SEQUENCE [LARGE SCALE GENOMIC DNA]</scope>
    <source>
        <strain evidence="2">BBR_PRJEB10992</strain>
    </source>
</reference>
<organism evidence="2 3">
    <name type="scientific">Planktothrix serta PCC 8927</name>
    <dbReference type="NCBI Taxonomy" id="671068"/>
    <lineage>
        <taxon>Bacteria</taxon>
        <taxon>Bacillati</taxon>
        <taxon>Cyanobacteriota</taxon>
        <taxon>Cyanophyceae</taxon>
        <taxon>Oscillatoriophycideae</taxon>
        <taxon>Oscillatoriales</taxon>
        <taxon>Microcoleaceae</taxon>
        <taxon>Planktothrix</taxon>
    </lineage>
</organism>